<keyword evidence="4" id="KW-0902">Two-component regulatory system</keyword>
<name>A0A964T3V5_9HYPH</name>
<dbReference type="InterPro" id="IPR016032">
    <property type="entry name" value="Sig_transdc_resp-reg_C-effctor"/>
</dbReference>
<dbReference type="GO" id="GO:0032993">
    <property type="term" value="C:protein-DNA complex"/>
    <property type="evidence" value="ECO:0007669"/>
    <property type="project" value="TreeGrafter"/>
</dbReference>
<feature type="domain" description="OmpR/PhoB-type" evidence="13">
    <location>
        <begin position="143"/>
        <end position="243"/>
    </location>
</feature>
<dbReference type="CDD" id="cd00383">
    <property type="entry name" value="trans_reg_C"/>
    <property type="match status" value="1"/>
</dbReference>
<dbReference type="SUPFAM" id="SSF46894">
    <property type="entry name" value="C-terminal effector domain of the bipartite response regulators"/>
    <property type="match status" value="1"/>
</dbReference>
<gene>
    <name evidence="14" type="ORF">E4O86_09675</name>
</gene>
<evidence type="ECO:0000259" key="13">
    <source>
        <dbReference type="PROSITE" id="PS51755"/>
    </source>
</evidence>
<dbReference type="Pfam" id="PF00072">
    <property type="entry name" value="Response_reg"/>
    <property type="match status" value="1"/>
</dbReference>
<evidence type="ECO:0000313" key="15">
    <source>
        <dbReference type="Proteomes" id="UP000773614"/>
    </source>
</evidence>
<feature type="domain" description="Response regulatory" evidence="12">
    <location>
        <begin position="10"/>
        <end position="123"/>
    </location>
</feature>
<feature type="DNA-binding region" description="OmpR/PhoB-type" evidence="11">
    <location>
        <begin position="143"/>
        <end position="243"/>
    </location>
</feature>
<reference evidence="14" key="1">
    <citation type="submission" date="2019-03" db="EMBL/GenBank/DDBJ databases">
        <title>Afifella sp. nov., isolated from activated sludge.</title>
        <authorList>
            <person name="Li Q."/>
            <person name="Liu Y."/>
        </authorList>
    </citation>
    <scope>NUCLEOTIDE SEQUENCE</scope>
    <source>
        <strain evidence="14">L72</strain>
    </source>
</reference>
<dbReference type="RefSeq" id="WP_161140329.1">
    <property type="nucleotide sequence ID" value="NZ_SPKJ01000026.1"/>
</dbReference>
<keyword evidence="15" id="KW-1185">Reference proteome</keyword>
<dbReference type="OrthoDB" id="9802426at2"/>
<feature type="modified residue" description="4-aspartylphosphate" evidence="10">
    <location>
        <position position="59"/>
    </location>
</feature>
<evidence type="ECO:0000259" key="12">
    <source>
        <dbReference type="PROSITE" id="PS50110"/>
    </source>
</evidence>
<evidence type="ECO:0000256" key="9">
    <source>
        <dbReference type="ARBA" id="ARBA00067337"/>
    </source>
</evidence>
<evidence type="ECO:0000256" key="6">
    <source>
        <dbReference type="ARBA" id="ARBA00023125"/>
    </source>
</evidence>
<dbReference type="PROSITE" id="PS50110">
    <property type="entry name" value="RESPONSE_REGULATORY"/>
    <property type="match status" value="1"/>
</dbReference>
<dbReference type="GO" id="GO:0005829">
    <property type="term" value="C:cytosol"/>
    <property type="evidence" value="ECO:0007669"/>
    <property type="project" value="TreeGrafter"/>
</dbReference>
<dbReference type="InterPro" id="IPR036388">
    <property type="entry name" value="WH-like_DNA-bd_sf"/>
</dbReference>
<evidence type="ECO:0000256" key="2">
    <source>
        <dbReference type="ARBA" id="ARBA00022490"/>
    </source>
</evidence>
<evidence type="ECO:0000256" key="8">
    <source>
        <dbReference type="ARBA" id="ARBA00023163"/>
    </source>
</evidence>
<evidence type="ECO:0000256" key="4">
    <source>
        <dbReference type="ARBA" id="ARBA00023012"/>
    </source>
</evidence>
<dbReference type="InterPro" id="IPR039420">
    <property type="entry name" value="WalR-like"/>
</dbReference>
<dbReference type="GO" id="GO:0006355">
    <property type="term" value="P:regulation of DNA-templated transcription"/>
    <property type="evidence" value="ECO:0007669"/>
    <property type="project" value="InterPro"/>
</dbReference>
<dbReference type="GO" id="GO:0000156">
    <property type="term" value="F:phosphorelay response regulator activity"/>
    <property type="evidence" value="ECO:0007669"/>
    <property type="project" value="TreeGrafter"/>
</dbReference>
<dbReference type="InterPro" id="IPR001867">
    <property type="entry name" value="OmpR/PhoB-type_DNA-bd"/>
</dbReference>
<dbReference type="PANTHER" id="PTHR48111:SF58">
    <property type="entry name" value="TORCAD OPERON TRANSCRIPTIONAL REGULATORY PROTEIN TORR"/>
    <property type="match status" value="1"/>
</dbReference>
<dbReference type="Gene3D" id="1.10.10.10">
    <property type="entry name" value="Winged helix-like DNA-binding domain superfamily/Winged helix DNA-binding domain"/>
    <property type="match status" value="1"/>
</dbReference>
<keyword evidence="3 10" id="KW-0597">Phosphoprotein</keyword>
<dbReference type="EMBL" id="SPKJ01000026">
    <property type="protein sequence ID" value="MYZ47978.1"/>
    <property type="molecule type" value="Genomic_DNA"/>
</dbReference>
<evidence type="ECO:0000256" key="5">
    <source>
        <dbReference type="ARBA" id="ARBA00023015"/>
    </source>
</evidence>
<comment type="subcellular location">
    <subcellularLocation>
        <location evidence="1">Cytoplasm</location>
    </subcellularLocation>
</comment>
<evidence type="ECO:0000256" key="11">
    <source>
        <dbReference type="PROSITE-ProRule" id="PRU01091"/>
    </source>
</evidence>
<organism evidence="14 15">
    <name type="scientific">Propylenella binzhouense</name>
    <dbReference type="NCBI Taxonomy" id="2555902"/>
    <lineage>
        <taxon>Bacteria</taxon>
        <taxon>Pseudomonadati</taxon>
        <taxon>Pseudomonadota</taxon>
        <taxon>Alphaproteobacteria</taxon>
        <taxon>Hyphomicrobiales</taxon>
        <taxon>Propylenellaceae</taxon>
        <taxon>Propylenella</taxon>
    </lineage>
</organism>
<comment type="caution">
    <text evidence="14">The sequence shown here is derived from an EMBL/GenBank/DDBJ whole genome shotgun (WGS) entry which is preliminary data.</text>
</comment>
<dbReference type="InterPro" id="IPR011006">
    <property type="entry name" value="CheY-like_superfamily"/>
</dbReference>
<evidence type="ECO:0000256" key="3">
    <source>
        <dbReference type="ARBA" id="ARBA00022553"/>
    </source>
</evidence>
<keyword evidence="5" id="KW-0805">Transcription regulation</keyword>
<dbReference type="PROSITE" id="PS51755">
    <property type="entry name" value="OMPR_PHOB"/>
    <property type="match status" value="1"/>
</dbReference>
<dbReference type="FunFam" id="1.10.10.10:FF:000099">
    <property type="entry name" value="Two-component system response regulator TorR"/>
    <property type="match status" value="1"/>
</dbReference>
<dbReference type="PANTHER" id="PTHR48111">
    <property type="entry name" value="REGULATOR OF RPOS"/>
    <property type="match status" value="1"/>
</dbReference>
<protein>
    <recommendedName>
        <fullName evidence="9">Regulatory protein VirG</fullName>
    </recommendedName>
</protein>
<evidence type="ECO:0000256" key="1">
    <source>
        <dbReference type="ARBA" id="ARBA00004496"/>
    </source>
</evidence>
<keyword evidence="8" id="KW-0804">Transcription</keyword>
<evidence type="ECO:0000256" key="7">
    <source>
        <dbReference type="ARBA" id="ARBA00023159"/>
    </source>
</evidence>
<dbReference type="Proteomes" id="UP000773614">
    <property type="component" value="Unassembled WGS sequence"/>
</dbReference>
<dbReference type="InterPro" id="IPR001789">
    <property type="entry name" value="Sig_transdc_resp-reg_receiver"/>
</dbReference>
<keyword evidence="6 11" id="KW-0238">DNA-binding</keyword>
<dbReference type="SMART" id="SM00448">
    <property type="entry name" value="REC"/>
    <property type="match status" value="1"/>
</dbReference>
<dbReference type="SUPFAM" id="SSF52172">
    <property type="entry name" value="CheY-like"/>
    <property type="match status" value="1"/>
</dbReference>
<dbReference type="Gene3D" id="3.40.50.2300">
    <property type="match status" value="1"/>
</dbReference>
<dbReference type="Pfam" id="PF00486">
    <property type="entry name" value="Trans_reg_C"/>
    <property type="match status" value="1"/>
</dbReference>
<accession>A0A964T3V5</accession>
<dbReference type="AlphaFoldDB" id="A0A964T3V5"/>
<proteinExistence type="predicted"/>
<evidence type="ECO:0000313" key="14">
    <source>
        <dbReference type="EMBL" id="MYZ47978.1"/>
    </source>
</evidence>
<keyword evidence="2" id="KW-0963">Cytoplasm</keyword>
<dbReference type="Gene3D" id="6.10.250.690">
    <property type="match status" value="1"/>
</dbReference>
<sequence length="248" mass="27753">MAAEQEFQNHILVVDDDPRIRQMLSRYFADEGFRVGTAQGGAAMRAYLDENAVDLVFLDLGLPDEDGFALARDLRTRSRAGVIMITGRGDVVDRIVGLEIGADDYITKPFHLREVLARAKSVLRRVREAAPAPQAAEPADPEDERFGFEGWTLDLMRRELVSPGGEDVPLTTGEFALLCAFVRNAGRVLDRDRLMDLTRGREWHAYDRAIDTQIARLRKKIESDPQSPALIKSVRGVGYVFAAKVQRL</sequence>
<dbReference type="SMART" id="SM00862">
    <property type="entry name" value="Trans_reg_C"/>
    <property type="match status" value="1"/>
</dbReference>
<evidence type="ECO:0000256" key="10">
    <source>
        <dbReference type="PROSITE-ProRule" id="PRU00169"/>
    </source>
</evidence>
<dbReference type="GO" id="GO:0000976">
    <property type="term" value="F:transcription cis-regulatory region binding"/>
    <property type="evidence" value="ECO:0007669"/>
    <property type="project" value="TreeGrafter"/>
</dbReference>
<keyword evidence="7" id="KW-0010">Activator</keyword>